<dbReference type="GO" id="GO:0009279">
    <property type="term" value="C:cell outer membrane"/>
    <property type="evidence" value="ECO:0007669"/>
    <property type="project" value="UniProtKB-SubCell"/>
</dbReference>
<gene>
    <name evidence="8" type="ORF">LX64_05100</name>
</gene>
<evidence type="ECO:0000259" key="7">
    <source>
        <dbReference type="Pfam" id="PF14322"/>
    </source>
</evidence>
<dbReference type="InterPro" id="IPR033985">
    <property type="entry name" value="SusD-like_N"/>
</dbReference>
<keyword evidence="4" id="KW-0472">Membrane</keyword>
<comment type="caution">
    <text evidence="8">The sequence shown here is derived from an EMBL/GenBank/DDBJ whole genome shotgun (WGS) entry which is preliminary data.</text>
</comment>
<name>A0A327Q319_9BACT</name>
<dbReference type="AlphaFoldDB" id="A0A327Q319"/>
<dbReference type="EMBL" id="QLLL01000015">
    <property type="protein sequence ID" value="RAI97592.1"/>
    <property type="molecule type" value="Genomic_DNA"/>
</dbReference>
<sequence>MLLCVAMIGSITISSCSKDFLEKPKGGAVTTDTIFHTVRQANYAIAQMYNLCIKGYFPGNDPGNSRPETITDQVYIIHPAYSWAAATINTGTYVTGNMSANGTIDPSFSAHYRGIRQANLVYQNVAMVSDGDEAWKQDVRGQALFCRAMQHYELFRYYGGVPIVSIPLDGTANLRIPRSSVAAVVDSIVSWCDQAANLLPPQRPSTDYGKITRLAALALKSRVLLYAASPKYNTPADMKGIVSAARFNDARDSVLCYPTYDKERWNRAALAAKDVLTNAGQAGVSLYNTGKPLTTGGDNYAMLGDYESVYNVYANQELILVNTETQAPATAGAFEWDRYMSSKLRLNSWGVKNNVPIDFMQLYEKRDGSKFTFAPSGEDLPVYVQSLDLDPRFYQTIAYDGMYYNSQRGQLAYYKAGDGFTAGSLSSSDAGPDGYAFEVYKFVARINNFDDAHFAWPVFRLAEFYLNYAEAINEYSGANGEADQYLNLIRSRAGMPEKHPGGGAAFREAIQLERTIELAYEGHRYNDLNRWLTAHTVLNKQFRGIATTAKRVNNQLKRSWEIVPFINRIYPIRYYYVPFPLNEISKNYLGDGKTWDGQNPGW</sequence>
<keyword evidence="5" id="KW-0998">Cell outer membrane</keyword>
<keyword evidence="3" id="KW-0732">Signal</keyword>
<protein>
    <submittedName>
        <fullName evidence="8">Putative outer membrane starch-binding protein</fullName>
    </submittedName>
</protein>
<reference evidence="8 9" key="1">
    <citation type="submission" date="2018-06" db="EMBL/GenBank/DDBJ databases">
        <title>Genomic Encyclopedia of Archaeal and Bacterial Type Strains, Phase II (KMG-II): from individual species to whole genera.</title>
        <authorList>
            <person name="Goeker M."/>
        </authorList>
    </citation>
    <scope>NUCLEOTIDE SEQUENCE [LARGE SCALE GENOMIC DNA]</scope>
    <source>
        <strain evidence="8 9">DSM 23857</strain>
    </source>
</reference>
<dbReference type="InterPro" id="IPR011990">
    <property type="entry name" value="TPR-like_helical_dom_sf"/>
</dbReference>
<evidence type="ECO:0000256" key="1">
    <source>
        <dbReference type="ARBA" id="ARBA00004442"/>
    </source>
</evidence>
<comment type="subcellular location">
    <subcellularLocation>
        <location evidence="1">Cell outer membrane</location>
    </subcellularLocation>
</comment>
<accession>A0A327Q319</accession>
<evidence type="ECO:0000259" key="6">
    <source>
        <dbReference type="Pfam" id="PF07980"/>
    </source>
</evidence>
<evidence type="ECO:0000256" key="4">
    <source>
        <dbReference type="ARBA" id="ARBA00023136"/>
    </source>
</evidence>
<comment type="similarity">
    <text evidence="2">Belongs to the SusD family.</text>
</comment>
<feature type="domain" description="SusD-like N-terminal" evidence="7">
    <location>
        <begin position="64"/>
        <end position="225"/>
    </location>
</feature>
<dbReference type="SUPFAM" id="SSF48452">
    <property type="entry name" value="TPR-like"/>
    <property type="match status" value="1"/>
</dbReference>
<dbReference type="Proteomes" id="UP000249547">
    <property type="component" value="Unassembled WGS sequence"/>
</dbReference>
<evidence type="ECO:0000256" key="3">
    <source>
        <dbReference type="ARBA" id="ARBA00022729"/>
    </source>
</evidence>
<proteinExistence type="inferred from homology"/>
<keyword evidence="9" id="KW-1185">Reference proteome</keyword>
<dbReference type="Gene3D" id="1.25.40.390">
    <property type="match status" value="1"/>
</dbReference>
<evidence type="ECO:0000256" key="5">
    <source>
        <dbReference type="ARBA" id="ARBA00023237"/>
    </source>
</evidence>
<organism evidence="8 9">
    <name type="scientific">Chitinophaga skermanii</name>
    <dbReference type="NCBI Taxonomy" id="331697"/>
    <lineage>
        <taxon>Bacteria</taxon>
        <taxon>Pseudomonadati</taxon>
        <taxon>Bacteroidota</taxon>
        <taxon>Chitinophagia</taxon>
        <taxon>Chitinophagales</taxon>
        <taxon>Chitinophagaceae</taxon>
        <taxon>Chitinophaga</taxon>
    </lineage>
</organism>
<dbReference type="InterPro" id="IPR012944">
    <property type="entry name" value="SusD_RagB_dom"/>
</dbReference>
<feature type="domain" description="RagB/SusD" evidence="6">
    <location>
        <begin position="353"/>
        <end position="602"/>
    </location>
</feature>
<dbReference type="Pfam" id="PF14322">
    <property type="entry name" value="SusD-like_3"/>
    <property type="match status" value="1"/>
</dbReference>
<evidence type="ECO:0000256" key="2">
    <source>
        <dbReference type="ARBA" id="ARBA00006275"/>
    </source>
</evidence>
<evidence type="ECO:0000313" key="8">
    <source>
        <dbReference type="EMBL" id="RAI97592.1"/>
    </source>
</evidence>
<dbReference type="Pfam" id="PF07980">
    <property type="entry name" value="SusD_RagB"/>
    <property type="match status" value="1"/>
</dbReference>
<evidence type="ECO:0000313" key="9">
    <source>
        <dbReference type="Proteomes" id="UP000249547"/>
    </source>
</evidence>